<evidence type="ECO:0000313" key="5">
    <source>
        <dbReference type="EMBL" id="SJL00404.1"/>
    </source>
</evidence>
<dbReference type="GO" id="GO:0005730">
    <property type="term" value="C:nucleolus"/>
    <property type="evidence" value="ECO:0007669"/>
    <property type="project" value="TreeGrafter"/>
</dbReference>
<dbReference type="STRING" id="47428.A0A284QV86"/>
<evidence type="ECO:0000313" key="6">
    <source>
        <dbReference type="Proteomes" id="UP000219338"/>
    </source>
</evidence>
<dbReference type="Pfam" id="PF00098">
    <property type="entry name" value="zf-CCHC"/>
    <property type="match status" value="1"/>
</dbReference>
<evidence type="ECO:0000259" key="4">
    <source>
        <dbReference type="PROSITE" id="PS50158"/>
    </source>
</evidence>
<feature type="domain" description="CCHC-type" evidence="4">
    <location>
        <begin position="157"/>
        <end position="172"/>
    </location>
</feature>
<evidence type="ECO:0000256" key="1">
    <source>
        <dbReference type="ARBA" id="ARBA00022664"/>
    </source>
</evidence>
<reference evidence="6" key="1">
    <citation type="journal article" date="2017" name="Nat. Ecol. Evol.">
        <title>Genome expansion and lineage-specific genetic innovations in the forest pathogenic fungi Armillaria.</title>
        <authorList>
            <person name="Sipos G."/>
            <person name="Prasanna A.N."/>
            <person name="Walter M.C."/>
            <person name="O'Connor E."/>
            <person name="Balint B."/>
            <person name="Krizsan K."/>
            <person name="Kiss B."/>
            <person name="Hess J."/>
            <person name="Varga T."/>
            <person name="Slot J."/>
            <person name="Riley R."/>
            <person name="Boka B."/>
            <person name="Rigling D."/>
            <person name="Barry K."/>
            <person name="Lee J."/>
            <person name="Mihaltcheva S."/>
            <person name="LaButti K."/>
            <person name="Lipzen A."/>
            <person name="Waldron R."/>
            <person name="Moloney N.M."/>
            <person name="Sperisen C."/>
            <person name="Kredics L."/>
            <person name="Vagvoelgyi C."/>
            <person name="Patrignani A."/>
            <person name="Fitzpatrick D."/>
            <person name="Nagy I."/>
            <person name="Doyle S."/>
            <person name="Anderson J.B."/>
            <person name="Grigoriev I.V."/>
            <person name="Gueldener U."/>
            <person name="Muensterkoetter M."/>
            <person name="Nagy L.G."/>
        </authorList>
    </citation>
    <scope>NUCLEOTIDE SEQUENCE [LARGE SCALE GENOMIC DNA]</scope>
    <source>
        <strain evidence="6">C18/9</strain>
    </source>
</reference>
<evidence type="ECO:0000256" key="3">
    <source>
        <dbReference type="SAM" id="MobiDB-lite"/>
    </source>
</evidence>
<accession>A0A284QV86</accession>
<dbReference type="PANTHER" id="PTHR46242:SF1">
    <property type="entry name" value="ZINC FINGER CCHC DOMAIN-CONTAINING PROTEIN 9"/>
    <property type="match status" value="1"/>
</dbReference>
<dbReference type="InterPro" id="IPR042246">
    <property type="entry name" value="ZCCHC9"/>
</dbReference>
<sequence>MTRVTNFGRKRTYLEAGFAATLAETADPAVLAAMDEPAAENAPPMKKKRSKQEGDSTTAFGGSNNTHLKQGKTSRAAASELRRQQRIAERDALTTCFACRERGHAARNCPKTKIQDANGKTGRNVVGICYRCGSTKHTLSKCKKPSDPSNPLPFASCFVCSGQGHLASACPQNKEKGVYPNGGCCKICGDTSHLAKDCELRKKDLTHNPSVFVVDKDVGVGADEDGFHVFKRKHYEVEQDEKAARRQAVSQNPPLSYELSSRDNAFNRSVELQVESDGLDSQDVVPSPEQEDLLHHVMEPLIDAAFQLRTLDKCVERRRQSQKLALSMGIDVENNTEDSLPELEQINAIEKVANDSIVMDIALLGALHEPSVLVKMSEHTNNLHRWIETNGSHVGHVVDALRKHYKSLKFSPNSASTRIADLLFEASAIKKKLEEKVEREKSSQQGLLQKRAAAVIRSALEPVLMDFRVREENILQERNERFSQSLRECMVPSIGTSAMGDGDNTSGHGDEDNGS</sequence>
<dbReference type="AlphaFoldDB" id="A0A284QV86"/>
<dbReference type="InterPro" id="IPR001878">
    <property type="entry name" value="Znf_CCHC"/>
</dbReference>
<dbReference type="GO" id="GO:0003676">
    <property type="term" value="F:nucleic acid binding"/>
    <property type="evidence" value="ECO:0007669"/>
    <property type="project" value="InterPro"/>
</dbReference>
<organism evidence="5 6">
    <name type="scientific">Armillaria ostoyae</name>
    <name type="common">Armillaria root rot fungus</name>
    <dbReference type="NCBI Taxonomy" id="47428"/>
    <lineage>
        <taxon>Eukaryota</taxon>
        <taxon>Fungi</taxon>
        <taxon>Dikarya</taxon>
        <taxon>Basidiomycota</taxon>
        <taxon>Agaricomycotina</taxon>
        <taxon>Agaricomycetes</taxon>
        <taxon>Agaricomycetidae</taxon>
        <taxon>Agaricales</taxon>
        <taxon>Marasmiineae</taxon>
        <taxon>Physalacriaceae</taxon>
        <taxon>Armillaria</taxon>
    </lineage>
</organism>
<proteinExistence type="predicted"/>
<evidence type="ECO:0000256" key="2">
    <source>
        <dbReference type="PROSITE-ProRule" id="PRU00047"/>
    </source>
</evidence>
<keyword evidence="1" id="KW-0507">mRNA processing</keyword>
<dbReference type="PANTHER" id="PTHR46242">
    <property type="entry name" value="ZINC FINGER CCHC DOMAIN-CONTAINING PROTEIN 9 ZCCHC9"/>
    <property type="match status" value="1"/>
</dbReference>
<dbReference type="SMART" id="SM00343">
    <property type="entry name" value="ZnF_C2HC"/>
    <property type="match status" value="4"/>
</dbReference>
<feature type="region of interest" description="Disordered" evidence="3">
    <location>
        <begin position="34"/>
        <end position="81"/>
    </location>
</feature>
<feature type="domain" description="CCHC-type" evidence="4">
    <location>
        <begin position="96"/>
        <end position="111"/>
    </location>
</feature>
<keyword evidence="6" id="KW-1185">Reference proteome</keyword>
<feature type="compositionally biased region" description="Polar residues" evidence="3">
    <location>
        <begin position="55"/>
        <end position="73"/>
    </location>
</feature>
<gene>
    <name evidence="5" type="ORF">ARMOST_03717</name>
</gene>
<keyword evidence="2" id="KW-0862">Zinc</keyword>
<dbReference type="Gene3D" id="4.10.60.10">
    <property type="entry name" value="Zinc finger, CCHC-type"/>
    <property type="match status" value="2"/>
</dbReference>
<dbReference type="InterPro" id="IPR036875">
    <property type="entry name" value="Znf_CCHC_sf"/>
</dbReference>
<name>A0A284QV86_ARMOS</name>
<dbReference type="SUPFAM" id="SSF57756">
    <property type="entry name" value="Retrovirus zinc finger-like domains"/>
    <property type="match status" value="2"/>
</dbReference>
<keyword evidence="2" id="KW-0863">Zinc-finger</keyword>
<dbReference type="PROSITE" id="PS50158">
    <property type="entry name" value="ZF_CCHC"/>
    <property type="match status" value="2"/>
</dbReference>
<keyword evidence="2" id="KW-0479">Metal-binding</keyword>
<dbReference type="GO" id="GO:0006397">
    <property type="term" value="P:mRNA processing"/>
    <property type="evidence" value="ECO:0007669"/>
    <property type="project" value="UniProtKB-KW"/>
</dbReference>
<feature type="region of interest" description="Disordered" evidence="3">
    <location>
        <begin position="493"/>
        <end position="515"/>
    </location>
</feature>
<dbReference type="OrthoDB" id="3863715at2759"/>
<dbReference type="GO" id="GO:0008270">
    <property type="term" value="F:zinc ion binding"/>
    <property type="evidence" value="ECO:0007669"/>
    <property type="project" value="UniProtKB-KW"/>
</dbReference>
<protein>
    <recommendedName>
        <fullName evidence="4">CCHC-type domain-containing protein</fullName>
    </recommendedName>
</protein>
<dbReference type="Proteomes" id="UP000219338">
    <property type="component" value="Unassembled WGS sequence"/>
</dbReference>
<dbReference type="EMBL" id="FUEG01000002">
    <property type="protein sequence ID" value="SJL00404.1"/>
    <property type="molecule type" value="Genomic_DNA"/>
</dbReference>